<dbReference type="InterPro" id="IPR017850">
    <property type="entry name" value="Alkaline_phosphatase_core_sf"/>
</dbReference>
<dbReference type="RefSeq" id="WP_245706674.1">
    <property type="nucleotide sequence ID" value="NZ_FNKJ01000003.1"/>
</dbReference>
<keyword evidence="5 7" id="KW-0472">Membrane</keyword>
<gene>
    <name evidence="9" type="ORF">SAMN04490195_1149</name>
</gene>
<feature type="transmembrane region" description="Helical" evidence="7">
    <location>
        <begin position="107"/>
        <end position="129"/>
    </location>
</feature>
<evidence type="ECO:0000313" key="10">
    <source>
        <dbReference type="Proteomes" id="UP000199570"/>
    </source>
</evidence>
<evidence type="ECO:0000256" key="3">
    <source>
        <dbReference type="ARBA" id="ARBA00022692"/>
    </source>
</evidence>
<evidence type="ECO:0000256" key="6">
    <source>
        <dbReference type="SAM" id="MobiDB-lite"/>
    </source>
</evidence>
<dbReference type="GO" id="GO:0005886">
    <property type="term" value="C:plasma membrane"/>
    <property type="evidence" value="ECO:0007669"/>
    <property type="project" value="UniProtKB-SubCell"/>
</dbReference>
<dbReference type="InterPro" id="IPR000917">
    <property type="entry name" value="Sulfatase_N"/>
</dbReference>
<dbReference type="Gene3D" id="3.40.720.10">
    <property type="entry name" value="Alkaline Phosphatase, subunit A"/>
    <property type="match status" value="1"/>
</dbReference>
<accession>A0A1H1CCL7</accession>
<reference evidence="10" key="1">
    <citation type="submission" date="2016-10" db="EMBL/GenBank/DDBJ databases">
        <authorList>
            <person name="Varghese N."/>
            <person name="Submissions S."/>
        </authorList>
    </citation>
    <scope>NUCLEOTIDE SEQUENCE [LARGE SCALE GENOMIC DNA]</scope>
    <source>
        <strain evidence="10">BS3775</strain>
    </source>
</reference>
<organism evidence="9 10">
    <name type="scientific">Pseudomonas moorei</name>
    <dbReference type="NCBI Taxonomy" id="395599"/>
    <lineage>
        <taxon>Bacteria</taxon>
        <taxon>Pseudomonadati</taxon>
        <taxon>Pseudomonadota</taxon>
        <taxon>Gammaproteobacteria</taxon>
        <taxon>Pseudomonadales</taxon>
        <taxon>Pseudomonadaceae</taxon>
        <taxon>Pseudomonas</taxon>
    </lineage>
</organism>
<keyword evidence="4 7" id="KW-1133">Transmembrane helix</keyword>
<feature type="domain" description="Sulfatase N-terminal" evidence="8">
    <location>
        <begin position="256"/>
        <end position="500"/>
    </location>
</feature>
<dbReference type="InterPro" id="IPR050448">
    <property type="entry name" value="OpgB/LTA_synthase_biosynth"/>
</dbReference>
<dbReference type="Proteomes" id="UP000199570">
    <property type="component" value="Unassembled WGS sequence"/>
</dbReference>
<dbReference type="CDD" id="cd16015">
    <property type="entry name" value="LTA_synthase"/>
    <property type="match status" value="1"/>
</dbReference>
<feature type="transmembrane region" description="Helical" evidence="7">
    <location>
        <begin position="6"/>
        <end position="28"/>
    </location>
</feature>
<evidence type="ECO:0000256" key="5">
    <source>
        <dbReference type="ARBA" id="ARBA00023136"/>
    </source>
</evidence>
<sequence>MPDFLNSSFACVILGGFLLSCGIEALLIPRPTLRRPLRSWLLHAGAWLFALALLYGMTGRPYFSAVNVLALWLLIVLVSNSKYHSLREPFVCADFEYFSDAVRFPRLYLPFFGIGKTIVLALAFIAYLACGLYFEATASDALSTAAVALASASLLLLIGALKPLRPSYDASLDLRRWGLAASLWTYFCAARRKVSIDALHSPFATDAQAIRPPCDTALPDLVSVQSESFFDIRTLWPGIREQVLSQYDVLRGEARAHGRLQVAAWGANTVRTEFAFLTGIAGDRLGVHRFNPYRHLARLGLPSIAAEMKRRGYRTVCIHPYAGSFYGRDRVLPALGFDEFIDVRSFNEEQKAGPFIGDCAVADKIIELLDDSARTQPLYIHAVTMENHGPLHLEQVDAAELPNWFDRPLLDGMRDLAPYLRHLSNADRMLGKLREYLLVSPTSTGLCFFGDHVPILPDVYAALGAPDGDTDYFIWSNQTPSSSLPRPLGVEQLAKTFVEQMSNSHTPVKKASRAQTATHD</sequence>
<name>A0A1H1CCL7_9PSED</name>
<keyword evidence="9" id="KW-0808">Transferase</keyword>
<evidence type="ECO:0000256" key="2">
    <source>
        <dbReference type="ARBA" id="ARBA00022475"/>
    </source>
</evidence>
<dbReference type="AlphaFoldDB" id="A0A1H1CCL7"/>
<dbReference type="EMBL" id="FNKJ01000003">
    <property type="protein sequence ID" value="SDQ61933.1"/>
    <property type="molecule type" value="Genomic_DNA"/>
</dbReference>
<keyword evidence="10" id="KW-1185">Reference proteome</keyword>
<dbReference type="Pfam" id="PF00884">
    <property type="entry name" value="Sulfatase"/>
    <property type="match status" value="1"/>
</dbReference>
<feature type="transmembrane region" description="Helical" evidence="7">
    <location>
        <begin position="141"/>
        <end position="161"/>
    </location>
</feature>
<keyword evidence="2" id="KW-1003">Cell membrane</keyword>
<dbReference type="SUPFAM" id="SSF53649">
    <property type="entry name" value="Alkaline phosphatase-like"/>
    <property type="match status" value="1"/>
</dbReference>
<evidence type="ECO:0000256" key="4">
    <source>
        <dbReference type="ARBA" id="ARBA00022989"/>
    </source>
</evidence>
<comment type="subcellular location">
    <subcellularLocation>
        <location evidence="1">Cell membrane</location>
        <topology evidence="1">Multi-pass membrane protein</topology>
    </subcellularLocation>
</comment>
<evidence type="ECO:0000259" key="8">
    <source>
        <dbReference type="Pfam" id="PF00884"/>
    </source>
</evidence>
<keyword evidence="3 7" id="KW-0812">Transmembrane</keyword>
<evidence type="ECO:0000256" key="1">
    <source>
        <dbReference type="ARBA" id="ARBA00004651"/>
    </source>
</evidence>
<proteinExistence type="predicted"/>
<feature type="transmembrane region" description="Helical" evidence="7">
    <location>
        <begin position="40"/>
        <end position="56"/>
    </location>
</feature>
<dbReference type="GO" id="GO:0016740">
    <property type="term" value="F:transferase activity"/>
    <property type="evidence" value="ECO:0007669"/>
    <property type="project" value="UniProtKB-KW"/>
</dbReference>
<feature type="region of interest" description="Disordered" evidence="6">
    <location>
        <begin position="501"/>
        <end position="520"/>
    </location>
</feature>
<feature type="transmembrane region" description="Helical" evidence="7">
    <location>
        <begin position="62"/>
        <end position="79"/>
    </location>
</feature>
<evidence type="ECO:0000313" key="9">
    <source>
        <dbReference type="EMBL" id="SDQ61933.1"/>
    </source>
</evidence>
<protein>
    <submittedName>
        <fullName evidence="9">Phosphoglycerol transferase MdoB</fullName>
    </submittedName>
</protein>
<dbReference type="PANTHER" id="PTHR47371:SF3">
    <property type="entry name" value="PHOSPHOGLYCEROL TRANSFERASE I"/>
    <property type="match status" value="1"/>
</dbReference>
<dbReference type="PANTHER" id="PTHR47371">
    <property type="entry name" value="LIPOTEICHOIC ACID SYNTHASE"/>
    <property type="match status" value="1"/>
</dbReference>
<evidence type="ECO:0000256" key="7">
    <source>
        <dbReference type="SAM" id="Phobius"/>
    </source>
</evidence>